<evidence type="ECO:0000313" key="1">
    <source>
        <dbReference type="EMBL" id="MYL98425.1"/>
    </source>
</evidence>
<protein>
    <submittedName>
        <fullName evidence="1">Uncharacterized protein</fullName>
    </submittedName>
</protein>
<dbReference type="AlphaFoldDB" id="A0A7X4K7Q7"/>
<dbReference type="Proteomes" id="UP000465810">
    <property type="component" value="Unassembled WGS sequence"/>
</dbReference>
<accession>A0A7X4K7Q7</accession>
<dbReference type="RefSeq" id="WP_160986055.1">
    <property type="nucleotide sequence ID" value="NZ_WVTD01000007.1"/>
</dbReference>
<sequence>MNPLDRDDVALLLSKDIATWGNVTSHKVLERCLRALADKIIDYAHLHYSAGQTTMADVKRWIEESAPTSSVLPGLPGSQ</sequence>
<keyword evidence="2" id="KW-1185">Reference proteome</keyword>
<organism evidence="1 2">
    <name type="scientific">Novosphingobium silvae</name>
    <dbReference type="NCBI Taxonomy" id="2692619"/>
    <lineage>
        <taxon>Bacteria</taxon>
        <taxon>Pseudomonadati</taxon>
        <taxon>Pseudomonadota</taxon>
        <taxon>Alphaproteobacteria</taxon>
        <taxon>Sphingomonadales</taxon>
        <taxon>Sphingomonadaceae</taxon>
        <taxon>Novosphingobium</taxon>
    </lineage>
</organism>
<comment type="caution">
    <text evidence="1">The sequence shown here is derived from an EMBL/GenBank/DDBJ whole genome shotgun (WGS) entry which is preliminary data.</text>
</comment>
<gene>
    <name evidence="1" type="ORF">GR702_11685</name>
</gene>
<reference evidence="1 2" key="1">
    <citation type="submission" date="2019-12" db="EMBL/GenBank/DDBJ databases">
        <authorList>
            <person name="Feng G."/>
            <person name="Zhu H."/>
        </authorList>
    </citation>
    <scope>NUCLEOTIDE SEQUENCE [LARGE SCALE GENOMIC DNA]</scope>
    <source>
        <strain evidence="1 2">FGD1</strain>
    </source>
</reference>
<evidence type="ECO:0000313" key="2">
    <source>
        <dbReference type="Proteomes" id="UP000465810"/>
    </source>
</evidence>
<dbReference type="EMBL" id="WVTD01000007">
    <property type="protein sequence ID" value="MYL98425.1"/>
    <property type="molecule type" value="Genomic_DNA"/>
</dbReference>
<name>A0A7X4K7Q7_9SPHN</name>
<proteinExistence type="predicted"/>